<reference evidence="1" key="1">
    <citation type="submission" date="2025-08" db="UniProtKB">
        <authorList>
            <consortium name="Ensembl"/>
        </authorList>
    </citation>
    <scope>IDENTIFICATION</scope>
</reference>
<keyword evidence="2" id="KW-1185">Reference proteome</keyword>
<dbReference type="RefSeq" id="XP_016416188.1">
    <property type="nucleotide sequence ID" value="XM_016560702.1"/>
</dbReference>
<sequence length="190" mass="21058">MTSEVDEENNPAGRCLLGNWVEERAAALLDRTGPRSCVHKYGHTGILTMEVAAKVQGISTFKATFNSPKSLGVRQKGSRAELLENDLIKRISDQIHAEMNTEPPAPELCSVTKADYKVEGFKSVRAPLTTDHDYTAITFWSDNYQKIQGVTAVKTKDHPFKRNATFSTPTGEQLDQLDDTVLYPSENDAL</sequence>
<protein>
    <submittedName>
        <fullName evidence="1">Sperm-associated antigen 8-like</fullName>
    </submittedName>
</protein>
<dbReference type="GO" id="GO:0045944">
    <property type="term" value="P:positive regulation of transcription by RNA polymerase II"/>
    <property type="evidence" value="ECO:0007669"/>
    <property type="project" value="TreeGrafter"/>
</dbReference>
<dbReference type="GeneID" id="107746477"/>
<dbReference type="PANTHER" id="PTHR15510:SF5">
    <property type="entry name" value="SPERM-ASSOCIATED ANTIGEN 8"/>
    <property type="match status" value="1"/>
</dbReference>
<reference evidence="1" key="2">
    <citation type="submission" date="2025-09" db="UniProtKB">
        <authorList>
            <consortium name="Ensembl"/>
        </authorList>
    </citation>
    <scope>IDENTIFICATION</scope>
</reference>
<dbReference type="Proteomes" id="UP000472270">
    <property type="component" value="Unassembled WGS sequence"/>
</dbReference>
<gene>
    <name evidence="1" type="primary">LOC107746477</name>
</gene>
<dbReference type="GO" id="GO:0008017">
    <property type="term" value="F:microtubule binding"/>
    <property type="evidence" value="ECO:0007669"/>
    <property type="project" value="InterPro"/>
</dbReference>
<dbReference type="RefSeq" id="XP_016416189.1">
    <property type="nucleotide sequence ID" value="XM_016560703.1"/>
</dbReference>
<evidence type="ECO:0000313" key="1">
    <source>
        <dbReference type="Ensembl" id="ENSSRHP00000009223.1"/>
    </source>
</evidence>
<dbReference type="InterPro" id="IPR026124">
    <property type="entry name" value="Sperm-assoc_Ag8"/>
</dbReference>
<dbReference type="GO" id="GO:0005634">
    <property type="term" value="C:nucleus"/>
    <property type="evidence" value="ECO:0007669"/>
    <property type="project" value="TreeGrafter"/>
</dbReference>
<name>A0A673GB74_9TELE</name>
<dbReference type="AlphaFoldDB" id="A0A673GB74"/>
<dbReference type="OrthoDB" id="2120499at2759"/>
<dbReference type="KEGG" id="srx:107746477"/>
<dbReference type="PANTHER" id="PTHR15510">
    <property type="entry name" value="SPERM-ASSOCIATED ANTIGEN 8"/>
    <property type="match status" value="1"/>
</dbReference>
<proteinExistence type="predicted"/>
<dbReference type="GO" id="GO:0005737">
    <property type="term" value="C:cytoplasm"/>
    <property type="evidence" value="ECO:0007669"/>
    <property type="project" value="TreeGrafter"/>
</dbReference>
<evidence type="ECO:0000313" key="2">
    <source>
        <dbReference type="Proteomes" id="UP000472270"/>
    </source>
</evidence>
<accession>A0A673GB74</accession>
<organism evidence="1 2">
    <name type="scientific">Sinocyclocheilus rhinocerous</name>
    <dbReference type="NCBI Taxonomy" id="307959"/>
    <lineage>
        <taxon>Eukaryota</taxon>
        <taxon>Metazoa</taxon>
        <taxon>Chordata</taxon>
        <taxon>Craniata</taxon>
        <taxon>Vertebrata</taxon>
        <taxon>Euteleostomi</taxon>
        <taxon>Actinopterygii</taxon>
        <taxon>Neopterygii</taxon>
        <taxon>Teleostei</taxon>
        <taxon>Ostariophysi</taxon>
        <taxon>Cypriniformes</taxon>
        <taxon>Cyprinidae</taxon>
        <taxon>Cyprininae</taxon>
        <taxon>Sinocyclocheilus</taxon>
    </lineage>
</organism>
<dbReference type="Pfam" id="PF22584">
    <property type="entry name" value="CFAP143"/>
    <property type="match status" value="1"/>
</dbReference>
<dbReference type="Ensembl" id="ENSSRHT00000009514.1">
    <property type="protein sequence ID" value="ENSSRHP00000009223.1"/>
    <property type="gene ID" value="ENSSRHG00000005330.1"/>
</dbReference>